<accession>A0AC35UIN7</accession>
<sequence length="1200" mass="139233">MDFNINIWLKMAYYDPRLAHNSGSIILVNDYHVLQKLYRPSIFFINSRARFHDVTYRNAYMLIFENGVVFYEVGLFLQPSCQMYLRQYPFDSSSCNLRISSNSYTNDSLRFSWFAKDEDAVQMSKDIQLPDFYIRSHAFSKCDGRRKTGNYSCVEFKLNLKRNIYYHFARTYVPVTMCVILSWIGVFLPTEFVEGRIFCSLTVFLTLSAESTTAKELIPKLSYLTAIGIWFGVLSIFVFLTVLQALVVITLEYKSRALDQKLSISNMFADKNKFDEMTRKKIYCHRLAIKLDKTCRILYPLMFIIFLFVYYFIIISRDDGQSSSMQCHVFRSNVPDGAARALFAFSNSFKNQPPDPLEGFVIPMSKDIEIIGEHSIPGTEEKYQFESYLEIREDDGKGEFQSCPQENNCFRLRRDRIKKVMVVLRQISGPRNLPIKSCFGLLLAAGRNLKGSDMQLMDMESMGPAPQNKNVYVIAGLWNPIKESFEVLNTETPRETRVFMTVAADIIISGIEDSIRFYVECKARIYHRYEHFSSVIRRPIIEKYDLVTKMDENENIESGASLCETMGSSNENVPPVSDDLKKEESDPNQSLMKVISFESVTEQDRSLTRLTVGKNHQQMPTQLIHPADADDSDHDEPLLSGSGHVNQECSEEVMSQWEELITKWEADLENRPVNLGPLVKNGIPDKLRGRIWQWMSKVVDQELSDTYFILIEKECSCDSVILRDIHRTFPAHEFFKETNGEGQNALYKISKAYALYDEEVSYCQGLSFLVASLVLHMEQHKAFAVLVKIMFDYGLRDLYKLGFNNLQLRFYQLNRLLQTEIPQLYAHFEEIGIETHMYASSWLLTMFTAKFPLQCVFYIIDIFLNEGINTIFNISLALLNDSVHDFLELDFDSSLTYFRVTLPRKYRTEESAKRLIHRALNLNINYKKLEEYEVEYEENKAKELELMDPITRLEKDNQKLRLASIRLETENDDLAHELVTRKIELRHKLDATEEQLERSESNVVKLTRQNVDLEDENKSIREEYLLVKETCRREMDRLEKDSEKFKNIGDSYKAICSKLSEQIHDQKESFNEIQKSLLSAISNCESCSLSASEWIKDSPRNSKRVSPINEENSGIRMIQMLEKIDNQDGRIKQLELELAQTKLALVESQCQNQDLTHQMNTNIINATENNRPAWFKKTISSFKEVKGSLKSQVEGKNLIP</sequence>
<proteinExistence type="predicted"/>
<reference evidence="2" key="1">
    <citation type="submission" date="2016-11" db="UniProtKB">
        <authorList>
            <consortium name="WormBaseParasite"/>
        </authorList>
    </citation>
    <scope>IDENTIFICATION</scope>
    <source>
        <strain evidence="2">KR3021</strain>
    </source>
</reference>
<dbReference type="WBParaSite" id="RSKR_0001164700.1">
    <property type="protein sequence ID" value="RSKR_0001164700.1"/>
    <property type="gene ID" value="RSKR_0001164700"/>
</dbReference>
<dbReference type="Proteomes" id="UP000095286">
    <property type="component" value="Unplaced"/>
</dbReference>
<name>A0AC35UIN7_9BILA</name>
<organism evidence="1 2">
    <name type="scientific">Rhabditophanes sp. KR3021</name>
    <dbReference type="NCBI Taxonomy" id="114890"/>
    <lineage>
        <taxon>Eukaryota</taxon>
        <taxon>Metazoa</taxon>
        <taxon>Ecdysozoa</taxon>
        <taxon>Nematoda</taxon>
        <taxon>Chromadorea</taxon>
        <taxon>Rhabditida</taxon>
        <taxon>Tylenchina</taxon>
        <taxon>Panagrolaimomorpha</taxon>
        <taxon>Strongyloidoidea</taxon>
        <taxon>Alloionematidae</taxon>
        <taxon>Rhabditophanes</taxon>
    </lineage>
</organism>
<protein>
    <submittedName>
        <fullName evidence="2">Rab-GAP TBC domain-containing protein</fullName>
    </submittedName>
</protein>
<evidence type="ECO:0000313" key="1">
    <source>
        <dbReference type="Proteomes" id="UP000095286"/>
    </source>
</evidence>
<evidence type="ECO:0000313" key="2">
    <source>
        <dbReference type="WBParaSite" id="RSKR_0001164700.1"/>
    </source>
</evidence>